<name>A0A1G8AER4_9MICO</name>
<gene>
    <name evidence="2" type="ORF">SAMN04489720_0351</name>
</gene>
<dbReference type="EMBL" id="LT629695">
    <property type="protein sequence ID" value="SDH19373.1"/>
    <property type="molecule type" value="Genomic_DNA"/>
</dbReference>
<dbReference type="GO" id="GO:0016491">
    <property type="term" value="F:oxidoreductase activity"/>
    <property type="evidence" value="ECO:0007669"/>
    <property type="project" value="UniProtKB-KW"/>
</dbReference>
<dbReference type="AlphaFoldDB" id="A0A1G8AER4"/>
<dbReference type="Pfam" id="PF00106">
    <property type="entry name" value="adh_short"/>
    <property type="match status" value="1"/>
</dbReference>
<reference evidence="3" key="1">
    <citation type="submission" date="2016-10" db="EMBL/GenBank/DDBJ databases">
        <authorList>
            <person name="Varghese N."/>
            <person name="Submissions S."/>
        </authorList>
    </citation>
    <scope>NUCLEOTIDE SEQUENCE [LARGE SCALE GENOMIC DNA]</scope>
    <source>
        <strain evidence="3">DSM 22002</strain>
    </source>
</reference>
<organism evidence="2 3">
    <name type="scientific">Agrococcus jejuensis</name>
    <dbReference type="NCBI Taxonomy" id="399736"/>
    <lineage>
        <taxon>Bacteria</taxon>
        <taxon>Bacillati</taxon>
        <taxon>Actinomycetota</taxon>
        <taxon>Actinomycetes</taxon>
        <taxon>Micrococcales</taxon>
        <taxon>Microbacteriaceae</taxon>
        <taxon>Agrococcus</taxon>
    </lineage>
</organism>
<dbReference type="PANTHER" id="PTHR43157:SF31">
    <property type="entry name" value="PHOSPHATIDYLINOSITOL-GLYCAN BIOSYNTHESIS CLASS F PROTEIN"/>
    <property type="match status" value="1"/>
</dbReference>
<dbReference type="RefSeq" id="WP_092501900.1">
    <property type="nucleotide sequence ID" value="NZ_LT629695.1"/>
</dbReference>
<dbReference type="Proteomes" id="UP000198822">
    <property type="component" value="Chromosome I"/>
</dbReference>
<dbReference type="PANTHER" id="PTHR43157">
    <property type="entry name" value="PHOSPHATIDYLINOSITOL-GLYCAN BIOSYNTHESIS CLASS F PROTEIN-RELATED"/>
    <property type="match status" value="1"/>
</dbReference>
<accession>A0A1G8AER4</accession>
<evidence type="ECO:0000256" key="1">
    <source>
        <dbReference type="ARBA" id="ARBA00023002"/>
    </source>
</evidence>
<keyword evidence="1" id="KW-0560">Oxidoreductase</keyword>
<keyword evidence="3" id="KW-1185">Reference proteome</keyword>
<dbReference type="OrthoDB" id="3237043at2"/>
<evidence type="ECO:0000313" key="2">
    <source>
        <dbReference type="EMBL" id="SDH19373.1"/>
    </source>
</evidence>
<dbReference type="Gene3D" id="3.40.50.720">
    <property type="entry name" value="NAD(P)-binding Rossmann-like Domain"/>
    <property type="match status" value="1"/>
</dbReference>
<evidence type="ECO:0000313" key="3">
    <source>
        <dbReference type="Proteomes" id="UP000198822"/>
    </source>
</evidence>
<dbReference type="InterPro" id="IPR036291">
    <property type="entry name" value="NAD(P)-bd_dom_sf"/>
</dbReference>
<protein>
    <submittedName>
        <fullName evidence="2">Short-chain dehydrogenase</fullName>
    </submittedName>
</protein>
<dbReference type="PRINTS" id="PR00081">
    <property type="entry name" value="GDHRDH"/>
</dbReference>
<dbReference type="InterPro" id="IPR002347">
    <property type="entry name" value="SDR_fam"/>
</dbReference>
<sequence>MSRTILVTGASDGIGAVAARRLAERGHRVLVTGRDRARTEAVAAAVGGTGFVADLSRLDDVRALAADVLAATDGRLDVLVSNAGGILGLRRLTVDGNEATMQVNHLAPFLLTHLLADALRAGAGIVVQTASEAHRWGRIPIRATGADLTLRRGYSPGRAYGTAKLANVLFVRGVAAHLDDLHAVALHPGVVATSFGTGSTSPLRLVYRGLARRLLTSDEHAGETLAMLAAGTPGAEWAPMTTWTSGGYYDQRRVGRASRATHDPALVDAVWRASAAATGLPIHDLEANRAKNP</sequence>
<dbReference type="STRING" id="399736.SAMN04489720_0351"/>
<dbReference type="SUPFAM" id="SSF51735">
    <property type="entry name" value="NAD(P)-binding Rossmann-fold domains"/>
    <property type="match status" value="1"/>
</dbReference>
<proteinExistence type="predicted"/>